<organism evidence="2 3">
    <name type="scientific">Anaerococcus hydrogenalis DSM 7454</name>
    <dbReference type="NCBI Taxonomy" id="561177"/>
    <lineage>
        <taxon>Bacteria</taxon>
        <taxon>Bacillati</taxon>
        <taxon>Bacillota</taxon>
        <taxon>Tissierellia</taxon>
        <taxon>Tissierellales</taxon>
        <taxon>Peptoniphilaceae</taxon>
        <taxon>Anaerococcus</taxon>
    </lineage>
</organism>
<evidence type="ECO:0000313" key="2">
    <source>
        <dbReference type="EMBL" id="EEB35623.1"/>
    </source>
</evidence>
<keyword evidence="1" id="KW-0472">Membrane</keyword>
<feature type="transmembrane region" description="Helical" evidence="1">
    <location>
        <begin position="34"/>
        <end position="50"/>
    </location>
</feature>
<reference evidence="2 3" key="2">
    <citation type="submission" date="2008-10" db="EMBL/GenBank/DDBJ databases">
        <title>Draft genome sequence of Anaerococcus hydrogenalis (DSM 7454).</title>
        <authorList>
            <person name="Sudarsanam P."/>
            <person name="Ley R."/>
            <person name="Guruge J."/>
            <person name="Turnbaugh P.J."/>
            <person name="Mahowald M."/>
            <person name="Liep D."/>
            <person name="Gordon J."/>
        </authorList>
    </citation>
    <scope>NUCLEOTIDE SEQUENCE [LARGE SCALE GENOMIC DNA]</scope>
    <source>
        <strain evidence="2 3">DSM 7454</strain>
    </source>
</reference>
<sequence>MRICILFQQSEPKFKALVFSLGKFNLLFKDAMKIYKILVSVALLFFYHLLEVEVMEITYEKCMIE</sequence>
<accession>B6WA65</accession>
<evidence type="ECO:0000313" key="3">
    <source>
        <dbReference type="Proteomes" id="UP000005451"/>
    </source>
</evidence>
<dbReference type="EMBL" id="ABXA01000037">
    <property type="protein sequence ID" value="EEB35623.1"/>
    <property type="molecule type" value="Genomic_DNA"/>
</dbReference>
<keyword evidence="1" id="KW-1133">Transmembrane helix</keyword>
<dbReference type="Proteomes" id="UP000005451">
    <property type="component" value="Unassembled WGS sequence"/>
</dbReference>
<comment type="caution">
    <text evidence="2">The sequence shown here is derived from an EMBL/GenBank/DDBJ whole genome shotgun (WGS) entry which is preliminary data.</text>
</comment>
<proteinExistence type="predicted"/>
<reference evidence="2 3" key="1">
    <citation type="submission" date="2008-09" db="EMBL/GenBank/DDBJ databases">
        <authorList>
            <person name="Fulton L."/>
            <person name="Clifton S."/>
            <person name="Fulton B."/>
            <person name="Xu J."/>
            <person name="Minx P."/>
            <person name="Pepin K.H."/>
            <person name="Johnson M."/>
            <person name="Thiruvilangam P."/>
            <person name="Bhonagiri V."/>
            <person name="Nash W.E."/>
            <person name="Mardis E.R."/>
            <person name="Wilson R.K."/>
        </authorList>
    </citation>
    <scope>NUCLEOTIDE SEQUENCE [LARGE SCALE GENOMIC DNA]</scope>
    <source>
        <strain evidence="2 3">DSM 7454</strain>
    </source>
</reference>
<gene>
    <name evidence="2" type="ORF">ANHYDRO_01491</name>
</gene>
<name>B6WA65_9FIRM</name>
<keyword evidence="1" id="KW-0812">Transmembrane</keyword>
<dbReference type="STRING" id="561177.ANHYDRO_01491"/>
<protein>
    <submittedName>
        <fullName evidence="2">Uncharacterized protein</fullName>
    </submittedName>
</protein>
<dbReference type="AlphaFoldDB" id="B6WA65"/>
<evidence type="ECO:0000256" key="1">
    <source>
        <dbReference type="SAM" id="Phobius"/>
    </source>
</evidence>